<dbReference type="InterPro" id="IPR036291">
    <property type="entry name" value="NAD(P)-bd_dom_sf"/>
</dbReference>
<keyword evidence="2" id="KW-0520">NAD</keyword>
<sequence length="303" mass="32065">MRIGWIGIGKMGSPMARAVLSAGYAVTVLEPLIENRASTVAAGAGVADSIEELAARSDVILTTVAQDDVLHDLVFGDGGLAQHLASRHVFVDVSTVSPRLSAEIGDVLAARAVDYLRAPVSGSTATAQSAQLTAMVSGPKRAWALVKPVLACFAARQFWVGEREEARYLKLAINVLVGGTSALLAEALAVGRAGGLPVSVLMDVICQSAVGSPLLAYKHQAIVGNDFDPSFSISQMIKDFELICEVVRQTDGPAELSEAVRRRFEAARRRGLGDRDYFVVTRDHEPAEPVDPVPGSFPGIEFG</sequence>
<dbReference type="PANTHER" id="PTHR43580:SF2">
    <property type="entry name" value="CYTOKINE-LIKE NUCLEAR FACTOR N-PAC"/>
    <property type="match status" value="1"/>
</dbReference>
<dbReference type="InterPro" id="IPR051265">
    <property type="entry name" value="HIBADH-related_NP60_sf"/>
</dbReference>
<feature type="domain" description="6-phosphogluconate dehydrogenase NADP-binding" evidence="3">
    <location>
        <begin position="2"/>
        <end position="161"/>
    </location>
</feature>
<dbReference type="Gene3D" id="3.40.50.720">
    <property type="entry name" value="NAD(P)-binding Rossmann-like Domain"/>
    <property type="match status" value="1"/>
</dbReference>
<dbReference type="InterPro" id="IPR015815">
    <property type="entry name" value="HIBADH-related"/>
</dbReference>
<evidence type="ECO:0000256" key="1">
    <source>
        <dbReference type="ARBA" id="ARBA00023002"/>
    </source>
</evidence>
<dbReference type="SUPFAM" id="SSF51735">
    <property type="entry name" value="NAD(P)-binding Rossmann-fold domains"/>
    <property type="match status" value="1"/>
</dbReference>
<dbReference type="Pfam" id="PF14833">
    <property type="entry name" value="NAD_binding_11"/>
    <property type="match status" value="1"/>
</dbReference>
<dbReference type="InterPro" id="IPR013328">
    <property type="entry name" value="6PGD_dom2"/>
</dbReference>
<keyword evidence="1" id="KW-0560">Oxidoreductase</keyword>
<dbReference type="InterPro" id="IPR006115">
    <property type="entry name" value="6PGDH_NADP-bd"/>
</dbReference>
<dbReference type="Proteomes" id="UP001242480">
    <property type="component" value="Unassembled WGS sequence"/>
</dbReference>
<evidence type="ECO:0000259" key="4">
    <source>
        <dbReference type="Pfam" id="PF14833"/>
    </source>
</evidence>
<dbReference type="InterPro" id="IPR008927">
    <property type="entry name" value="6-PGluconate_DH-like_C_sf"/>
</dbReference>
<dbReference type="Pfam" id="PF03446">
    <property type="entry name" value="NAD_binding_2"/>
    <property type="match status" value="1"/>
</dbReference>
<dbReference type="SUPFAM" id="SSF48179">
    <property type="entry name" value="6-phosphogluconate dehydrogenase C-terminal domain-like"/>
    <property type="match status" value="1"/>
</dbReference>
<reference evidence="5 6" key="1">
    <citation type="submission" date="2023-07" db="EMBL/GenBank/DDBJ databases">
        <title>Genomic Encyclopedia of Type Strains, Phase IV (KMG-IV): sequencing the most valuable type-strain genomes for metagenomic binning, comparative biology and taxonomic classification.</title>
        <authorList>
            <person name="Goeker M."/>
        </authorList>
    </citation>
    <scope>NUCLEOTIDE SEQUENCE [LARGE SCALE GENOMIC DNA]</scope>
    <source>
        <strain evidence="5 6">DSM 19619</strain>
    </source>
</reference>
<accession>A0ABU0J9G3</accession>
<dbReference type="PIRSF" id="PIRSF000103">
    <property type="entry name" value="HIBADH"/>
    <property type="match status" value="1"/>
</dbReference>
<protein>
    <submittedName>
        <fullName evidence="5">3-hydroxyisobutyrate dehydrogenase-like beta-hydroxyacid dehydrogenase</fullName>
    </submittedName>
</protein>
<dbReference type="PANTHER" id="PTHR43580">
    <property type="entry name" value="OXIDOREDUCTASE GLYR1-RELATED"/>
    <property type="match status" value="1"/>
</dbReference>
<comment type="caution">
    <text evidence="5">The sequence shown here is derived from an EMBL/GenBank/DDBJ whole genome shotgun (WGS) entry which is preliminary data.</text>
</comment>
<evidence type="ECO:0000256" key="2">
    <source>
        <dbReference type="ARBA" id="ARBA00023027"/>
    </source>
</evidence>
<evidence type="ECO:0000313" key="5">
    <source>
        <dbReference type="EMBL" id="MDQ0469904.1"/>
    </source>
</evidence>
<dbReference type="EMBL" id="JAUSVX010000004">
    <property type="protein sequence ID" value="MDQ0469904.1"/>
    <property type="molecule type" value="Genomic_DNA"/>
</dbReference>
<keyword evidence="6" id="KW-1185">Reference proteome</keyword>
<name>A0ABU0J9G3_9HYPH</name>
<organism evidence="5 6">
    <name type="scientific">Labrys wisconsinensis</name>
    <dbReference type="NCBI Taxonomy" id="425677"/>
    <lineage>
        <taxon>Bacteria</taxon>
        <taxon>Pseudomonadati</taxon>
        <taxon>Pseudomonadota</taxon>
        <taxon>Alphaproteobacteria</taxon>
        <taxon>Hyphomicrobiales</taxon>
        <taxon>Xanthobacteraceae</taxon>
        <taxon>Labrys</taxon>
    </lineage>
</organism>
<feature type="domain" description="3-hydroxyisobutyrate dehydrogenase-like NAD-binding" evidence="4">
    <location>
        <begin position="168"/>
        <end position="277"/>
    </location>
</feature>
<evidence type="ECO:0000259" key="3">
    <source>
        <dbReference type="Pfam" id="PF03446"/>
    </source>
</evidence>
<proteinExistence type="predicted"/>
<dbReference type="Gene3D" id="1.10.1040.10">
    <property type="entry name" value="N-(1-d-carboxylethyl)-l-norvaline Dehydrogenase, domain 2"/>
    <property type="match status" value="1"/>
</dbReference>
<gene>
    <name evidence="5" type="ORF">QO011_002920</name>
</gene>
<evidence type="ECO:0000313" key="6">
    <source>
        <dbReference type="Proteomes" id="UP001242480"/>
    </source>
</evidence>
<dbReference type="InterPro" id="IPR029154">
    <property type="entry name" value="HIBADH-like_NADP-bd"/>
</dbReference>